<dbReference type="PANTHER" id="PTHR35787:SF1">
    <property type="entry name" value="GLYCEROL UPTAKE OPERON ANTITERMINATOR REGULATORY PROTEIN"/>
    <property type="match status" value="1"/>
</dbReference>
<reference evidence="1 2" key="1">
    <citation type="submission" date="2019-07" db="EMBL/GenBank/DDBJ databases">
        <title>Draft genome sequence of Brevibacterium aurantiacum XU54 isolated from Xinjiang China.</title>
        <authorList>
            <person name="Xu X."/>
        </authorList>
    </citation>
    <scope>NUCLEOTIDE SEQUENCE [LARGE SCALE GENOMIC DNA]</scope>
    <source>
        <strain evidence="1 2">XU54</strain>
    </source>
</reference>
<evidence type="ECO:0000313" key="2">
    <source>
        <dbReference type="Proteomes" id="UP000316406"/>
    </source>
</evidence>
<keyword evidence="2" id="KW-1185">Reference proteome</keyword>
<organism evidence="1 2">
    <name type="scientific">Brevibacterium aurantiacum</name>
    <dbReference type="NCBI Taxonomy" id="273384"/>
    <lineage>
        <taxon>Bacteria</taxon>
        <taxon>Bacillati</taxon>
        <taxon>Actinomycetota</taxon>
        <taxon>Actinomycetes</taxon>
        <taxon>Micrococcales</taxon>
        <taxon>Brevibacteriaceae</taxon>
        <taxon>Brevibacterium</taxon>
    </lineage>
</organism>
<accession>A0A556CD46</accession>
<dbReference type="Gene3D" id="3.20.20.70">
    <property type="entry name" value="Aldolase class I"/>
    <property type="match status" value="1"/>
</dbReference>
<dbReference type="EMBL" id="VLTK01000006">
    <property type="protein sequence ID" value="TSI15364.1"/>
    <property type="molecule type" value="Genomic_DNA"/>
</dbReference>
<dbReference type="AlphaFoldDB" id="A0A556CD46"/>
<dbReference type="GO" id="GO:0006355">
    <property type="term" value="P:regulation of DNA-templated transcription"/>
    <property type="evidence" value="ECO:0007669"/>
    <property type="project" value="InterPro"/>
</dbReference>
<comment type="caution">
    <text evidence="1">The sequence shown here is derived from an EMBL/GenBank/DDBJ whole genome shotgun (WGS) entry which is preliminary data.</text>
</comment>
<dbReference type="OrthoDB" id="9799580at2"/>
<dbReference type="Proteomes" id="UP000316406">
    <property type="component" value="Unassembled WGS sequence"/>
</dbReference>
<name>A0A556CD46_BREAU</name>
<dbReference type="PIRSF" id="PIRSF016897">
    <property type="entry name" value="GlpP"/>
    <property type="match status" value="1"/>
</dbReference>
<dbReference type="InterPro" id="IPR006699">
    <property type="entry name" value="GlpP"/>
</dbReference>
<evidence type="ECO:0000313" key="1">
    <source>
        <dbReference type="EMBL" id="TSI15364.1"/>
    </source>
</evidence>
<dbReference type="PANTHER" id="PTHR35787">
    <property type="entry name" value="GLYCEROL UPTAKE OPERON ANTITERMINATOR REGULATORY PROTEIN"/>
    <property type="match status" value="1"/>
</dbReference>
<proteinExistence type="predicted"/>
<dbReference type="SUPFAM" id="SSF110391">
    <property type="entry name" value="GlpP-like"/>
    <property type="match status" value="1"/>
</dbReference>
<protein>
    <submittedName>
        <fullName evidence="1">Glycerol-3-phosphate responsive antiterminator</fullName>
    </submittedName>
</protein>
<sequence>MNGELLMDVARSRRQRLERLAGLSNYPVVPAILDDSKIGPFTESSAIVCILAQFSITDLESTLERIHDKSDQLVFVNIDSIIGLAQDRGGVDFLAKIGADGVVTTRGSLISRGAEAGLITVQKLFVTDRSNLHRAVSAVKGAKADLLQIMPSPVLPFVVDHSVMRLRPVIAGGFIRDQADIARALEHGAIAVSVSSPELWNTGSANLGT</sequence>
<dbReference type="Pfam" id="PF04309">
    <property type="entry name" value="G3P_antiterm"/>
    <property type="match status" value="1"/>
</dbReference>
<dbReference type="InterPro" id="IPR013785">
    <property type="entry name" value="Aldolase_TIM"/>
</dbReference>
<gene>
    <name evidence="1" type="ORF">FO013_11335</name>
</gene>
<dbReference type="GO" id="GO:0006071">
    <property type="term" value="P:glycerol metabolic process"/>
    <property type="evidence" value="ECO:0007669"/>
    <property type="project" value="InterPro"/>
</dbReference>